<keyword evidence="2" id="KW-1185">Reference proteome</keyword>
<protein>
    <recommendedName>
        <fullName evidence="3">WD40 repeat domain-containing protein</fullName>
    </recommendedName>
</protein>
<dbReference type="Proteomes" id="UP000094609">
    <property type="component" value="Chromosome"/>
</dbReference>
<reference evidence="2" key="1">
    <citation type="submission" date="2016-08" db="EMBL/GenBank/DDBJ databases">
        <title>Complete genome sequence of the organohalide-respiring Epsilonproteobacterium Sulfurospirillum halorespirans.</title>
        <authorList>
            <person name="Goris T."/>
            <person name="Zimmermann J."/>
            <person name="Schenz B."/>
            <person name="Lemos M."/>
            <person name="Hackermueller J."/>
            <person name="Diekert G."/>
        </authorList>
    </citation>
    <scope>NUCLEOTIDE SEQUENCE [LARGE SCALE GENOMIC DNA]</scope>
    <source>
        <strain>DSM 13726</strain>
        <strain evidence="2">PCE-M2</strain>
    </source>
</reference>
<dbReference type="RefSeq" id="WP_069477763.1">
    <property type="nucleotide sequence ID" value="NZ_CP017111.1"/>
</dbReference>
<accession>A0A1D7TIY4</accession>
<dbReference type="AlphaFoldDB" id="A0A1D7TIY4"/>
<dbReference type="SUPFAM" id="SSF50978">
    <property type="entry name" value="WD40 repeat-like"/>
    <property type="match status" value="1"/>
</dbReference>
<evidence type="ECO:0008006" key="3">
    <source>
        <dbReference type="Google" id="ProtNLM"/>
    </source>
</evidence>
<proteinExistence type="predicted"/>
<dbReference type="STRING" id="1193502.SHALO_1153"/>
<dbReference type="InterPro" id="IPR036322">
    <property type="entry name" value="WD40_repeat_dom_sf"/>
</dbReference>
<dbReference type="PROSITE" id="PS51257">
    <property type="entry name" value="PROKAR_LIPOPROTEIN"/>
    <property type="match status" value="1"/>
</dbReference>
<organism evidence="1 2">
    <name type="scientific">Sulfurospirillum halorespirans DSM 13726</name>
    <dbReference type="NCBI Taxonomy" id="1193502"/>
    <lineage>
        <taxon>Bacteria</taxon>
        <taxon>Pseudomonadati</taxon>
        <taxon>Campylobacterota</taxon>
        <taxon>Epsilonproteobacteria</taxon>
        <taxon>Campylobacterales</taxon>
        <taxon>Sulfurospirillaceae</taxon>
        <taxon>Sulfurospirillum</taxon>
    </lineage>
</organism>
<dbReference type="PATRIC" id="fig|1193502.14.peg.1170"/>
<evidence type="ECO:0000313" key="1">
    <source>
        <dbReference type="EMBL" id="AOO64933.1"/>
    </source>
</evidence>
<sequence>MLPSSREITFHSAISSACVVDESTLQIIDHQCHLHKIDLNELKIIKSTPLLTRHENTPFDYYKRPFAVGKHLAYLAFADQGLEHVIDTHAKIVPITTFHYNQTESITKAAFSENDTYLITGNERGRSYIISAEDGTIQAELPPSSDAITAVAVSDTYHLGAYASFSRDLVVYKMNSFSTLFNQKIDAVVEMMLFVDEQTLIAITRNGKIITIDLFKGEVTKQRELDQNIWPSTMVLSHSKKFIYIGTRESTLFAVYVKTLDSLYQVKLPYHGVTVLCRTQKYFIMGFKTGELIFYNHRELEEQFIAHITLKQIKEACLIFQKNIFLMSHRETKKIYEYWQEEKETIMNLLSRSDIEQAQKKAEPFMFHPKCKLEFSELETLLPHLIALQRFVRSMSYAPAYDLVARKPELRKSSLFAHVEALWNKNLQQAQILLSREPLMNKEAAKESLHAFLEVEEKKLLIENMLKRSGTFTMAETAVKEKNFHFYFRLVAQNTFLESTPLYQKVLQIGERIQNEALKLLEAKNYHQASLLAELLHPFRPYQNQANRLKEVSKALLLLEEYVAKNLLFEAVQLQDHYQLQSHYALVNELEGMKQRFFNEQMALIDAKEYESVLSHIEPYVRIVTCKQNSANIMKKIYIAHFKDAHQEMDNAIDWEKSFVTYLHFFKGDKLLVEFAKESHKLDILQRIIRLEPPLENPLYPSNVLVYRNIPAKKLS</sequence>
<dbReference type="InterPro" id="IPR015943">
    <property type="entry name" value="WD40/YVTN_repeat-like_dom_sf"/>
</dbReference>
<name>A0A1D7TIY4_9BACT</name>
<evidence type="ECO:0000313" key="2">
    <source>
        <dbReference type="Proteomes" id="UP000094609"/>
    </source>
</evidence>
<dbReference type="KEGG" id="shal:SHALO_1153"/>
<gene>
    <name evidence="1" type="ORF">SHALO_1153</name>
</gene>
<dbReference type="EMBL" id="CP017111">
    <property type="protein sequence ID" value="AOO64933.1"/>
    <property type="molecule type" value="Genomic_DNA"/>
</dbReference>
<dbReference type="Gene3D" id="2.130.10.10">
    <property type="entry name" value="YVTN repeat-like/Quinoprotein amine dehydrogenase"/>
    <property type="match status" value="1"/>
</dbReference>